<reference evidence="2" key="1">
    <citation type="submission" date="2021-06" db="EMBL/GenBank/DDBJ databases">
        <authorList>
            <person name="Hodson N. C."/>
            <person name="Mongue J. A."/>
            <person name="Jaron S. K."/>
        </authorList>
    </citation>
    <scope>NUCLEOTIDE SEQUENCE</scope>
</reference>
<protein>
    <submittedName>
        <fullName evidence="2">Uncharacterized protein</fullName>
    </submittedName>
</protein>
<feature type="signal peptide" evidence="1">
    <location>
        <begin position="1"/>
        <end position="16"/>
    </location>
</feature>
<dbReference type="Proteomes" id="UP000708208">
    <property type="component" value="Unassembled WGS sequence"/>
</dbReference>
<organism evidence="2 3">
    <name type="scientific">Allacma fusca</name>
    <dbReference type="NCBI Taxonomy" id="39272"/>
    <lineage>
        <taxon>Eukaryota</taxon>
        <taxon>Metazoa</taxon>
        <taxon>Ecdysozoa</taxon>
        <taxon>Arthropoda</taxon>
        <taxon>Hexapoda</taxon>
        <taxon>Collembola</taxon>
        <taxon>Symphypleona</taxon>
        <taxon>Sminthuridae</taxon>
        <taxon>Allacma</taxon>
    </lineage>
</organism>
<keyword evidence="3" id="KW-1185">Reference proteome</keyword>
<feature type="non-terminal residue" evidence="2">
    <location>
        <position position="1"/>
    </location>
</feature>
<gene>
    <name evidence="2" type="ORF">AFUS01_LOCUS20574</name>
</gene>
<keyword evidence="1" id="KW-0732">Signal</keyword>
<sequence length="29" mass="2782">MLKVAALFALVAVAAAAPQTVLLGSAPGM</sequence>
<comment type="caution">
    <text evidence="2">The sequence shown here is derived from an EMBL/GenBank/DDBJ whole genome shotgun (WGS) entry which is preliminary data.</text>
</comment>
<feature type="chain" id="PRO_5035321635" evidence="1">
    <location>
        <begin position="17"/>
        <end position="29"/>
    </location>
</feature>
<accession>A0A8J2P5Q8</accession>
<evidence type="ECO:0000313" key="2">
    <source>
        <dbReference type="EMBL" id="CAG7732034.1"/>
    </source>
</evidence>
<name>A0A8J2P5Q8_9HEXA</name>
<dbReference type="AlphaFoldDB" id="A0A8J2P5Q8"/>
<evidence type="ECO:0000313" key="3">
    <source>
        <dbReference type="Proteomes" id="UP000708208"/>
    </source>
</evidence>
<dbReference type="EMBL" id="CAJVCH010223521">
    <property type="protein sequence ID" value="CAG7732034.1"/>
    <property type="molecule type" value="Genomic_DNA"/>
</dbReference>
<proteinExistence type="predicted"/>
<evidence type="ECO:0000256" key="1">
    <source>
        <dbReference type="SAM" id="SignalP"/>
    </source>
</evidence>